<keyword evidence="4" id="KW-0812">Transmembrane</keyword>
<dbReference type="AlphaFoldDB" id="A0A8B8AWI2"/>
<evidence type="ECO:0000256" key="4">
    <source>
        <dbReference type="ARBA" id="ARBA00022692"/>
    </source>
</evidence>
<evidence type="ECO:0000313" key="10">
    <source>
        <dbReference type="Proteomes" id="UP000694844"/>
    </source>
</evidence>
<dbReference type="KEGG" id="cvn:111105457"/>
<comment type="subcellular location">
    <subcellularLocation>
        <location evidence="1 9">Mitochondrion inner membrane</location>
        <topology evidence="1 9">Multi-pass membrane protein</topology>
    </subcellularLocation>
</comment>
<dbReference type="PANTHER" id="PTHR14154">
    <property type="entry name" value="UPF0041 BRAIN PROTEIN 44-RELATED"/>
    <property type="match status" value="1"/>
</dbReference>
<evidence type="ECO:0000256" key="1">
    <source>
        <dbReference type="ARBA" id="ARBA00004448"/>
    </source>
</evidence>
<dbReference type="OrthoDB" id="869189at2759"/>
<comment type="similarity">
    <text evidence="2 9">Belongs to the mitochondrial pyruvate carrier (MPC) (TC 2.A.105) family.</text>
</comment>
<keyword evidence="6" id="KW-1133">Transmembrane helix</keyword>
<sequence>MSFVYRAICKTGDKLVPQKYQAFWNHPAGPKYIHFWAPTVKWCLSLAGLGNMMLPEERLSLNQSLSLVLTGCIWARYSVVITPINYNLMTVNLFMSIVNGVNLFRAARYQYKIKNAETAIEKKE</sequence>
<evidence type="ECO:0000256" key="9">
    <source>
        <dbReference type="RuleBase" id="RU363100"/>
    </source>
</evidence>
<evidence type="ECO:0000313" key="11">
    <source>
        <dbReference type="RefSeq" id="XP_022295471.1"/>
    </source>
</evidence>
<comment type="function">
    <text evidence="9">Mediates the uptake of pyruvate into mitochondria.</text>
</comment>
<evidence type="ECO:0000256" key="5">
    <source>
        <dbReference type="ARBA" id="ARBA00022792"/>
    </source>
</evidence>
<evidence type="ECO:0000256" key="7">
    <source>
        <dbReference type="ARBA" id="ARBA00023128"/>
    </source>
</evidence>
<evidence type="ECO:0000256" key="2">
    <source>
        <dbReference type="ARBA" id="ARBA00006416"/>
    </source>
</evidence>
<accession>A0A8B8AWI2</accession>
<dbReference type="GeneID" id="111105457"/>
<dbReference type="GO" id="GO:0005743">
    <property type="term" value="C:mitochondrial inner membrane"/>
    <property type="evidence" value="ECO:0007669"/>
    <property type="project" value="UniProtKB-SubCell"/>
</dbReference>
<reference evidence="11" key="1">
    <citation type="submission" date="2025-08" db="UniProtKB">
        <authorList>
            <consortium name="RefSeq"/>
        </authorList>
    </citation>
    <scope>IDENTIFICATION</scope>
    <source>
        <tissue evidence="11">Whole sample</tissue>
    </source>
</reference>
<dbReference type="Proteomes" id="UP000694844">
    <property type="component" value="Chromosome 7"/>
</dbReference>
<evidence type="ECO:0000256" key="6">
    <source>
        <dbReference type="ARBA" id="ARBA00022989"/>
    </source>
</evidence>
<dbReference type="GO" id="GO:0006850">
    <property type="term" value="P:pyruvate import into mitochondria"/>
    <property type="evidence" value="ECO:0007669"/>
    <property type="project" value="InterPro"/>
</dbReference>
<dbReference type="InterPro" id="IPR005336">
    <property type="entry name" value="MPC"/>
</dbReference>
<keyword evidence="3 9" id="KW-0813">Transport</keyword>
<gene>
    <name evidence="11" type="primary">LOC111105457</name>
</gene>
<name>A0A8B8AWI2_CRAVI</name>
<evidence type="ECO:0000256" key="3">
    <source>
        <dbReference type="ARBA" id="ARBA00022448"/>
    </source>
</evidence>
<protein>
    <recommendedName>
        <fullName evidence="9">Mitochondrial pyruvate carrier</fullName>
    </recommendedName>
</protein>
<evidence type="ECO:0000256" key="8">
    <source>
        <dbReference type="ARBA" id="ARBA00023136"/>
    </source>
</evidence>
<keyword evidence="10" id="KW-1185">Reference proteome</keyword>
<keyword evidence="7 9" id="KW-0496">Mitochondrion</keyword>
<dbReference type="Pfam" id="PF03650">
    <property type="entry name" value="MPC"/>
    <property type="match status" value="1"/>
</dbReference>
<keyword evidence="5 9" id="KW-0999">Mitochondrion inner membrane</keyword>
<keyword evidence="8" id="KW-0472">Membrane</keyword>
<dbReference type="RefSeq" id="XP_022295471.1">
    <property type="nucleotide sequence ID" value="XM_022439763.1"/>
</dbReference>
<organism evidence="10 11">
    <name type="scientific">Crassostrea virginica</name>
    <name type="common">Eastern oyster</name>
    <dbReference type="NCBI Taxonomy" id="6565"/>
    <lineage>
        <taxon>Eukaryota</taxon>
        <taxon>Metazoa</taxon>
        <taxon>Spiralia</taxon>
        <taxon>Lophotrochozoa</taxon>
        <taxon>Mollusca</taxon>
        <taxon>Bivalvia</taxon>
        <taxon>Autobranchia</taxon>
        <taxon>Pteriomorphia</taxon>
        <taxon>Ostreida</taxon>
        <taxon>Ostreoidea</taxon>
        <taxon>Ostreidae</taxon>
        <taxon>Crassostrea</taxon>
    </lineage>
</organism>
<proteinExistence type="inferred from homology"/>